<evidence type="ECO:0000313" key="3">
    <source>
        <dbReference type="Proteomes" id="UP000605361"/>
    </source>
</evidence>
<protein>
    <submittedName>
        <fullName evidence="2">Uncharacterized protein</fullName>
    </submittedName>
</protein>
<evidence type="ECO:0000256" key="1">
    <source>
        <dbReference type="SAM" id="MobiDB-lite"/>
    </source>
</evidence>
<feature type="region of interest" description="Disordered" evidence="1">
    <location>
        <begin position="50"/>
        <end position="76"/>
    </location>
</feature>
<dbReference type="Proteomes" id="UP000605361">
    <property type="component" value="Unassembled WGS sequence"/>
</dbReference>
<sequence>MELSDLPPRRGVEVVADVFPAEVRGLTVRVPPTGLPGRWRALLRERFHRREPEAKGCRPPARYHDDDQDDPGECRP</sequence>
<dbReference type="EMBL" id="JADOGI010000098">
    <property type="protein sequence ID" value="MBF8189699.1"/>
    <property type="molecule type" value="Genomic_DNA"/>
</dbReference>
<dbReference type="AlphaFoldDB" id="A0A931AEN7"/>
<comment type="caution">
    <text evidence="2">The sequence shown here is derived from an EMBL/GenBank/DDBJ whole genome shotgun (WGS) entry which is preliminary data.</text>
</comment>
<reference evidence="2" key="1">
    <citation type="submission" date="2020-11" db="EMBL/GenBank/DDBJ databases">
        <title>Whole-genome analyses of Nonomuraea sp. K274.</title>
        <authorList>
            <person name="Veyisoglu A."/>
        </authorList>
    </citation>
    <scope>NUCLEOTIDE SEQUENCE</scope>
    <source>
        <strain evidence="2">K274</strain>
    </source>
</reference>
<evidence type="ECO:0000313" key="2">
    <source>
        <dbReference type="EMBL" id="MBF8189699.1"/>
    </source>
</evidence>
<gene>
    <name evidence="2" type="ORF">ITP53_29000</name>
</gene>
<feature type="compositionally biased region" description="Acidic residues" evidence="1">
    <location>
        <begin position="66"/>
        <end position="76"/>
    </location>
</feature>
<proteinExistence type="predicted"/>
<keyword evidence="3" id="KW-1185">Reference proteome</keyword>
<organism evidence="2 3">
    <name type="scientific">Nonomuraea cypriaca</name>
    <dbReference type="NCBI Taxonomy" id="1187855"/>
    <lineage>
        <taxon>Bacteria</taxon>
        <taxon>Bacillati</taxon>
        <taxon>Actinomycetota</taxon>
        <taxon>Actinomycetes</taxon>
        <taxon>Streptosporangiales</taxon>
        <taxon>Streptosporangiaceae</taxon>
        <taxon>Nonomuraea</taxon>
    </lineage>
</organism>
<accession>A0A931AEN7</accession>
<dbReference type="RefSeq" id="WP_195898629.1">
    <property type="nucleotide sequence ID" value="NZ_JADOGI010000098.1"/>
</dbReference>
<name>A0A931AEN7_9ACTN</name>